<evidence type="ECO:0000313" key="10">
    <source>
        <dbReference type="Proteomes" id="UP001158067"/>
    </source>
</evidence>
<keyword evidence="5 7" id="KW-1133">Transmembrane helix</keyword>
<dbReference type="GO" id="GO:0008237">
    <property type="term" value="F:metallopeptidase activity"/>
    <property type="evidence" value="ECO:0007669"/>
    <property type="project" value="UniProtKB-KW"/>
</dbReference>
<keyword evidence="9" id="KW-0645">Protease</keyword>
<dbReference type="SUPFAM" id="SSF111369">
    <property type="entry name" value="HlyD-like secretion proteins"/>
    <property type="match status" value="1"/>
</dbReference>
<dbReference type="Proteomes" id="UP001158067">
    <property type="component" value="Unassembled WGS sequence"/>
</dbReference>
<comment type="caution">
    <text evidence="9">The sequence shown here is derived from an EMBL/GenBank/DDBJ whole genome shotgun (WGS) entry which is preliminary data.</text>
</comment>
<feature type="transmembrane region" description="Helical" evidence="7">
    <location>
        <begin position="341"/>
        <end position="362"/>
    </location>
</feature>
<comment type="cofactor">
    <cofactor evidence="1">
        <name>Zn(2+)</name>
        <dbReference type="ChEBI" id="CHEBI:29105"/>
    </cofactor>
</comment>
<keyword evidence="9" id="KW-0378">Hydrolase</keyword>
<evidence type="ECO:0000313" key="9">
    <source>
        <dbReference type="EMBL" id="SMP76131.1"/>
    </source>
</evidence>
<reference evidence="9 10" key="1">
    <citation type="submission" date="2017-05" db="EMBL/GenBank/DDBJ databases">
        <authorList>
            <person name="Varghese N."/>
            <person name="Submissions S."/>
        </authorList>
    </citation>
    <scope>NUCLEOTIDE SEQUENCE [LARGE SCALE GENOMIC DNA]</scope>
    <source>
        <strain evidence="9 10">DSM 25457</strain>
    </source>
</reference>
<keyword evidence="9" id="KW-0482">Metalloprotease</keyword>
<dbReference type="PANTHER" id="PTHR13325:SF3">
    <property type="entry name" value="MEMBRANE-BOUND TRANSCRIPTION FACTOR SITE-2 PROTEASE"/>
    <property type="match status" value="1"/>
</dbReference>
<dbReference type="Gene3D" id="1.10.287.470">
    <property type="entry name" value="Helix hairpin bin"/>
    <property type="match status" value="1"/>
</dbReference>
<keyword evidence="4 7" id="KW-0812">Transmembrane</keyword>
<name>A0ABY1QQH0_9BACT</name>
<evidence type="ECO:0000256" key="2">
    <source>
        <dbReference type="ARBA" id="ARBA00004127"/>
    </source>
</evidence>
<feature type="transmembrane region" description="Helical" evidence="7">
    <location>
        <begin position="135"/>
        <end position="159"/>
    </location>
</feature>
<sequence>MLLKKSDDLRVWPVHEQGKLVYRIELPRTHKFFRVGYREYFLLSLLDGKTTLPQACSVAAAKLGGDAPSTEEANSIARWLLSNKVVRLTDASQAEEVAEFAKPESISLWNRLNPFWMKLPLPNGERWISAVARRFVPLVSMPTLVLSALLVLVGLVLFLSQRSAFLSDGVQLFHPSGWAYLFASFVGLKMVHELGHAVACERQGCRVNQFGVVFVLFAPLAYVDVSSSWRLESRAARIGISFAGMWVEMVIASIAMITWTLTSDLTTQWIAQSVVMTAGLATILFNANVLMRFDGYYMLADAMDVANLADEASTSMRALAKRWLFGMPTPRSGEFTGWRNVAVLVYGVAAMVWRVAVCLALAIASSALFHGLGLVLTVLGIAMWWGRPAWQLIQWMRGLCQTRETTFYRGVVLGSIACAVMVAGVFWMPLPSTVQTPVVTQAVASSIVRARVDGFVEEVYVRDGQDVQAGQPLLRIGNEELLFQIKQLEWDQEKNAIELRMATRAFKDGDVQWRRRRSESLAEQHDQLQSRVDSMLIRAEKAGRISGRTLSQLRQTYVKEGDAILEIMEANGQEWITLISPDHIEEARQRVGQNVRVRAADYQTFETELLRIEPRASDAVSEPALAAVHGGSLATQQDRDAEDGEQLRWTQPYFRAWLSVPEGADTVPNGMRLVADCGTDSRTFAARLRNWIRQQLVAQNAL</sequence>
<comment type="subcellular location">
    <subcellularLocation>
        <location evidence="2">Endomembrane system</location>
        <topology evidence="2">Multi-pass membrane protein</topology>
    </subcellularLocation>
</comment>
<dbReference type="InterPro" id="IPR008915">
    <property type="entry name" value="Peptidase_M50"/>
</dbReference>
<evidence type="ECO:0000256" key="5">
    <source>
        <dbReference type="ARBA" id="ARBA00022989"/>
    </source>
</evidence>
<evidence type="ECO:0000256" key="3">
    <source>
        <dbReference type="ARBA" id="ARBA00007931"/>
    </source>
</evidence>
<accession>A0ABY1QQH0</accession>
<feature type="domain" description="Peptidase M50" evidence="8">
    <location>
        <begin position="182"/>
        <end position="297"/>
    </location>
</feature>
<evidence type="ECO:0000256" key="4">
    <source>
        <dbReference type="ARBA" id="ARBA00022692"/>
    </source>
</evidence>
<keyword evidence="10" id="KW-1185">Reference proteome</keyword>
<gene>
    <name evidence="9" type="ORF">SAMN06265222_12094</name>
</gene>
<dbReference type="Gene3D" id="2.40.50.100">
    <property type="match status" value="1"/>
</dbReference>
<feature type="transmembrane region" description="Helical" evidence="7">
    <location>
        <begin position="235"/>
        <end position="257"/>
    </location>
</feature>
<dbReference type="EMBL" id="FXUG01000020">
    <property type="protein sequence ID" value="SMP76131.1"/>
    <property type="molecule type" value="Genomic_DNA"/>
</dbReference>
<evidence type="ECO:0000256" key="7">
    <source>
        <dbReference type="SAM" id="Phobius"/>
    </source>
</evidence>
<organism evidence="9 10">
    <name type="scientific">Neorhodopirellula lusitana</name>
    <dbReference type="NCBI Taxonomy" id="445327"/>
    <lineage>
        <taxon>Bacteria</taxon>
        <taxon>Pseudomonadati</taxon>
        <taxon>Planctomycetota</taxon>
        <taxon>Planctomycetia</taxon>
        <taxon>Pirellulales</taxon>
        <taxon>Pirellulaceae</taxon>
        <taxon>Neorhodopirellula</taxon>
    </lineage>
</organism>
<dbReference type="Pfam" id="PF02163">
    <property type="entry name" value="Peptidase_M50"/>
    <property type="match status" value="1"/>
</dbReference>
<keyword evidence="6 7" id="KW-0472">Membrane</keyword>
<protein>
    <submittedName>
        <fullName evidence="9">Peptide zinc metalloprotease protein</fullName>
    </submittedName>
</protein>
<evidence type="ECO:0000259" key="8">
    <source>
        <dbReference type="Pfam" id="PF02163"/>
    </source>
</evidence>
<evidence type="ECO:0000256" key="6">
    <source>
        <dbReference type="ARBA" id="ARBA00023136"/>
    </source>
</evidence>
<feature type="transmembrane region" description="Helical" evidence="7">
    <location>
        <begin position="407"/>
        <end position="428"/>
    </location>
</feature>
<evidence type="ECO:0000256" key="1">
    <source>
        <dbReference type="ARBA" id="ARBA00001947"/>
    </source>
</evidence>
<feature type="transmembrane region" description="Helical" evidence="7">
    <location>
        <begin position="368"/>
        <end position="386"/>
    </location>
</feature>
<proteinExistence type="inferred from homology"/>
<feature type="transmembrane region" description="Helical" evidence="7">
    <location>
        <begin position="269"/>
        <end position="290"/>
    </location>
</feature>
<dbReference type="PANTHER" id="PTHR13325">
    <property type="entry name" value="PROTEASE M50 MEMBRANE-BOUND TRANSCRIPTION FACTOR SITE 2 PROTEASE"/>
    <property type="match status" value="1"/>
</dbReference>
<comment type="similarity">
    <text evidence="3">Belongs to the peptidase M50B family.</text>
</comment>
<dbReference type="InterPro" id="IPR001193">
    <property type="entry name" value="MBTPS2"/>
</dbReference>